<dbReference type="Pfam" id="PF13505">
    <property type="entry name" value="OMP_b-brl"/>
    <property type="match status" value="1"/>
</dbReference>
<feature type="chain" id="PRO_5015745820" description="Outer membrane protein beta-barrel domain-containing protein" evidence="2">
    <location>
        <begin position="23"/>
        <end position="192"/>
    </location>
</feature>
<dbReference type="EMBL" id="MSCJ01000003">
    <property type="protein sequence ID" value="PQJ61991.1"/>
    <property type="molecule type" value="Genomic_DNA"/>
</dbReference>
<name>A0A2S7VKG4_PHOAN</name>
<evidence type="ECO:0000313" key="4">
    <source>
        <dbReference type="EMBL" id="PQJ61991.1"/>
    </source>
</evidence>
<proteinExistence type="predicted"/>
<evidence type="ECO:0000256" key="1">
    <source>
        <dbReference type="ARBA" id="ARBA00022729"/>
    </source>
</evidence>
<gene>
    <name evidence="4" type="ORF">BTO08_17175</name>
</gene>
<dbReference type="Proteomes" id="UP000238730">
    <property type="component" value="Unassembled WGS sequence"/>
</dbReference>
<evidence type="ECO:0000313" key="5">
    <source>
        <dbReference type="Proteomes" id="UP000238730"/>
    </source>
</evidence>
<comment type="caution">
    <text evidence="4">The sequence shown here is derived from an EMBL/GenBank/DDBJ whole genome shotgun (WGS) entry which is preliminary data.</text>
</comment>
<protein>
    <recommendedName>
        <fullName evidence="3">Outer membrane protein beta-barrel domain-containing protein</fullName>
    </recommendedName>
</protein>
<keyword evidence="1 2" id="KW-0732">Signal</keyword>
<evidence type="ECO:0000259" key="3">
    <source>
        <dbReference type="Pfam" id="PF13505"/>
    </source>
</evidence>
<dbReference type="Gene3D" id="2.40.160.20">
    <property type="match status" value="1"/>
</dbReference>
<feature type="domain" description="Outer membrane protein beta-barrel" evidence="3">
    <location>
        <begin position="9"/>
        <end position="192"/>
    </location>
</feature>
<sequence length="192" mass="21275">MMKKSILSTLVLAGIVSAPAMATNVETFMGGGVGYQLDNFKDAAKMHSEDASYQIRGGVIVDNHHRLMATYGYKKDKFNMVEPGEETIKAKHKQDLFLVSYDYLVPVTSNINLFAGASMGAAHNKLTAKTSEESFKNSSTDFVWGGQLGAMVQLTDNISSDLTYRYLDQNYKTDGVRLKGTEQVVWSVDYKF</sequence>
<feature type="signal peptide" evidence="2">
    <location>
        <begin position="1"/>
        <end position="22"/>
    </location>
</feature>
<reference evidence="4 5" key="1">
    <citation type="submission" date="2016-12" db="EMBL/GenBank/DDBJ databases">
        <title>Diversity of luminous bacteria.</title>
        <authorList>
            <person name="Yoshizawa S."/>
            <person name="Kogure K."/>
        </authorList>
    </citation>
    <scope>NUCLEOTIDE SEQUENCE [LARGE SCALE GENOMIC DNA]</scope>
    <source>
        <strain evidence="4 5">LC1-200</strain>
    </source>
</reference>
<dbReference type="SUPFAM" id="SSF56925">
    <property type="entry name" value="OMPA-like"/>
    <property type="match status" value="1"/>
</dbReference>
<organism evidence="4 5">
    <name type="scientific">Photobacterium angustum</name>
    <dbReference type="NCBI Taxonomy" id="661"/>
    <lineage>
        <taxon>Bacteria</taxon>
        <taxon>Pseudomonadati</taxon>
        <taxon>Pseudomonadota</taxon>
        <taxon>Gammaproteobacteria</taxon>
        <taxon>Vibrionales</taxon>
        <taxon>Vibrionaceae</taxon>
        <taxon>Photobacterium</taxon>
    </lineage>
</organism>
<accession>A0A2S7VKG4</accession>
<dbReference type="InterPro" id="IPR011250">
    <property type="entry name" value="OMP/PagP_B-barrel"/>
</dbReference>
<dbReference type="InterPro" id="IPR027385">
    <property type="entry name" value="Beta-barrel_OMP"/>
</dbReference>
<dbReference type="AlphaFoldDB" id="A0A2S7VKG4"/>
<evidence type="ECO:0000256" key="2">
    <source>
        <dbReference type="SAM" id="SignalP"/>
    </source>
</evidence>